<keyword evidence="1" id="KW-0548">Nucleotidyltransferase</keyword>
<sequence length="793" mass="90435">MLRICGTLAHNMGLVNNLCTVWIGRHRIHANVARKDKGVIDTSNSYAHVVKGGLPVNGELQQASTDFITDGRVTWVELEGKAYWVRAKEILGWVPDFVEQDNKESDFDDEHSERELNGDILRSNKDLEGDNEKDVIPDTVFEDNLPKFHDGEASVGQNEVQSEDPFNIYTLLNKKKENNEKISVTHDSLKYPPGFTPKDVETNVEQSKKRNGYVREEKGTKLVCSGQFKKSKTPRSGRSTLSLMDELVKVGQTMGYNMDGGTWVTNGKSFLIITVYSPQELTEKKLLWDYLCHVIANWKGEVIVMGDFNEVRTKNERFGSVFNVQGADAFNSFISSAGLEVFLLGVDGFEKLVNETWFESPVDMSNAMLNLMKKSKYLKKKIHAWNNDMRKYSKNSKLTFKAELENLDLIINKGEGNDDIINKRMAVVKSIQELDKLQSMDAAQKAKIKWAIEGDENSKYYHGILNKKRHQLSIRGVLENGTWIDNPVLVKNKFLSHFKNMFERPKEADMEFPYKLTCVQQSDLEIDVSNDEIKRALIENDVVAAVKYFFQIGSIPKGCNSSFIALISKIRDAKMVKDFWPISLIGSLYKIIAKILANRIVVVLGDIVNEKFKKRSHIYMAWNCPEDGGFQEARLYALESHKRIDVAAKLAHSSVAYSFRRAPRSGEEQSKLADLLTTIEGVSLVSMNDRWVWSLECLGNFSVALVRKLIDDRRLPDVSSKTRWIKAVPIKVNVHAWKVRLDSLPTRLNISRREHNGKDKVIKLVVQRLQDNAQDGKRRNKEEKIKLQVLTMF</sequence>
<keyword evidence="1" id="KW-0695">RNA-directed DNA polymerase</keyword>
<gene>
    <name evidence="1" type="ORF">Tci_058984</name>
</gene>
<dbReference type="SUPFAM" id="SSF56219">
    <property type="entry name" value="DNase I-like"/>
    <property type="match status" value="1"/>
</dbReference>
<protein>
    <submittedName>
        <fullName evidence="1">RNA-directed DNA polymerase, eukaryota, reverse transcriptase zinc-binding domain protein</fullName>
    </submittedName>
</protein>
<dbReference type="AlphaFoldDB" id="A0A6L2NLC0"/>
<name>A0A6L2NLC0_TANCI</name>
<organism evidence="1">
    <name type="scientific">Tanacetum cinerariifolium</name>
    <name type="common">Dalmatian daisy</name>
    <name type="synonym">Chrysanthemum cinerariifolium</name>
    <dbReference type="NCBI Taxonomy" id="118510"/>
    <lineage>
        <taxon>Eukaryota</taxon>
        <taxon>Viridiplantae</taxon>
        <taxon>Streptophyta</taxon>
        <taxon>Embryophyta</taxon>
        <taxon>Tracheophyta</taxon>
        <taxon>Spermatophyta</taxon>
        <taxon>Magnoliopsida</taxon>
        <taxon>eudicotyledons</taxon>
        <taxon>Gunneridae</taxon>
        <taxon>Pentapetalae</taxon>
        <taxon>asterids</taxon>
        <taxon>campanulids</taxon>
        <taxon>Asterales</taxon>
        <taxon>Asteraceae</taxon>
        <taxon>Asteroideae</taxon>
        <taxon>Anthemideae</taxon>
        <taxon>Anthemidinae</taxon>
        <taxon>Tanacetum</taxon>
    </lineage>
</organism>
<dbReference type="EMBL" id="BKCJ010009446">
    <property type="protein sequence ID" value="GEU87006.1"/>
    <property type="molecule type" value="Genomic_DNA"/>
</dbReference>
<dbReference type="GO" id="GO:0003964">
    <property type="term" value="F:RNA-directed DNA polymerase activity"/>
    <property type="evidence" value="ECO:0007669"/>
    <property type="project" value="UniProtKB-KW"/>
</dbReference>
<evidence type="ECO:0000313" key="1">
    <source>
        <dbReference type="EMBL" id="GEU87006.1"/>
    </source>
</evidence>
<dbReference type="Gene3D" id="3.60.10.10">
    <property type="entry name" value="Endonuclease/exonuclease/phosphatase"/>
    <property type="match status" value="1"/>
</dbReference>
<accession>A0A6L2NLC0</accession>
<keyword evidence="1" id="KW-0808">Transferase</keyword>
<dbReference type="InterPro" id="IPR036691">
    <property type="entry name" value="Endo/exonu/phosph_ase_sf"/>
</dbReference>
<reference evidence="1" key="1">
    <citation type="journal article" date="2019" name="Sci. Rep.">
        <title>Draft genome of Tanacetum cinerariifolium, the natural source of mosquito coil.</title>
        <authorList>
            <person name="Yamashiro T."/>
            <person name="Shiraishi A."/>
            <person name="Satake H."/>
            <person name="Nakayama K."/>
        </authorList>
    </citation>
    <scope>NUCLEOTIDE SEQUENCE</scope>
</reference>
<proteinExistence type="predicted"/>
<comment type="caution">
    <text evidence="1">The sequence shown here is derived from an EMBL/GenBank/DDBJ whole genome shotgun (WGS) entry which is preliminary data.</text>
</comment>